<dbReference type="PROSITE" id="PS52050">
    <property type="entry name" value="WYL"/>
    <property type="match status" value="1"/>
</dbReference>
<accession>A0A848KKV2</accession>
<organism evidence="2 3">
    <name type="scientific">Antrihabitans stalactiti</name>
    <dbReference type="NCBI Taxonomy" id="2584121"/>
    <lineage>
        <taxon>Bacteria</taxon>
        <taxon>Bacillati</taxon>
        <taxon>Actinomycetota</taxon>
        <taxon>Actinomycetes</taxon>
        <taxon>Mycobacteriales</taxon>
        <taxon>Nocardiaceae</taxon>
        <taxon>Antrihabitans</taxon>
    </lineage>
</organism>
<sequence>MTATDSAERNSDTESLAQWLTSRSDDALVELLALRPDLTVPLPSSMNVLANRAQQRASVMRAADDLDTLALAVIEALAMAGAQNAAVRREVVTDTIGDRAPAKAVDAALEQLRLRGLVWGDKVLRMLPAAVDAVPWPIGRSIEPIESLTPEQITAALADLRPAERALLDRLSTTAPIGRTKDAAPGTPSDRPVQRLLAAGLLTWVDEQTVELPHQVGQVLRGEPVTDPSSLAPPVLRANKIKLAEINGVAAGEALELLRHCADVIVALGDLPAPALKAGGMGVREIRRIAKRLGVDEDRASLIVELLAAAGLLTSGRPEPAPVTDMADDYWAPTPAADAWLEAPPARRWAVLAGAWLDLARRPWLIGMRDANDKPIAALSDEVRSAFAGRDRRIILDGVAELGRGESIDAGDLARMLAWRRPRWANRFTLGAVDKTLTEAEALGVIGRGALSSPGRALLHGGDAEAEMESALPAPVDYVLLQADLTVVAPGPLTPDLQSTLALAADLESAGGATVYRISETSMRRALDAGMTASELHSWFATRSRTPVPQSLTYLIDDIARRHGQLRVGVAESFIRCDDPALLAQVLASPAAANLALRALASTVAISHAPLADVLSQLREAGFAPAGEDSSGVIIDLRPHGARIGGRRVRSQLRVPATPTEEQLLGLVRELRAGDRASRTDKTNGVRSDGTRATGAATMALLQLAVRVGRSVNIGYVDASGVATQRIVEPVKVGGGQLDAIDPATGVVRHFTLHRVSSVALVD</sequence>
<dbReference type="Pfam" id="PF13625">
    <property type="entry name" value="Helicase_C_3"/>
    <property type="match status" value="1"/>
</dbReference>
<dbReference type="GO" id="GO:0003677">
    <property type="term" value="F:DNA binding"/>
    <property type="evidence" value="ECO:0007669"/>
    <property type="project" value="UniProtKB-KW"/>
</dbReference>
<dbReference type="InterPro" id="IPR032830">
    <property type="entry name" value="XPB/Ssl2_N"/>
</dbReference>
<proteinExistence type="predicted"/>
<dbReference type="EMBL" id="VCQU01000005">
    <property type="protein sequence ID" value="NMN96447.1"/>
    <property type="molecule type" value="Genomic_DNA"/>
</dbReference>
<name>A0A848KKV2_9NOCA</name>
<evidence type="ECO:0000313" key="2">
    <source>
        <dbReference type="EMBL" id="NMN96447.1"/>
    </source>
</evidence>
<reference evidence="2 3" key="1">
    <citation type="submission" date="2019-05" db="EMBL/GenBank/DDBJ databases">
        <authorList>
            <person name="Lee S.D."/>
        </authorList>
    </citation>
    <scope>NUCLEOTIDE SEQUENCE [LARGE SCALE GENOMIC DNA]</scope>
    <source>
        <strain evidence="2 3">YC2-7</strain>
    </source>
</reference>
<keyword evidence="2" id="KW-0238">DNA-binding</keyword>
<dbReference type="RefSeq" id="WP_169588396.1">
    <property type="nucleotide sequence ID" value="NZ_VCQU01000005.1"/>
</dbReference>
<keyword evidence="3" id="KW-1185">Reference proteome</keyword>
<evidence type="ECO:0000259" key="1">
    <source>
        <dbReference type="Pfam" id="PF13625"/>
    </source>
</evidence>
<reference evidence="2 3" key="2">
    <citation type="submission" date="2020-06" db="EMBL/GenBank/DDBJ databases">
        <title>Antribacter stalactiti gen. nov., sp. nov., a new member of the family Nacardiaceae isolated from a cave.</title>
        <authorList>
            <person name="Kim I.S."/>
        </authorList>
    </citation>
    <scope>NUCLEOTIDE SEQUENCE [LARGE SCALE GENOMIC DNA]</scope>
    <source>
        <strain evidence="2 3">YC2-7</strain>
    </source>
</reference>
<dbReference type="Proteomes" id="UP000535543">
    <property type="component" value="Unassembled WGS sequence"/>
</dbReference>
<dbReference type="AlphaFoldDB" id="A0A848KKV2"/>
<gene>
    <name evidence="2" type="ORF">FGL95_15505</name>
</gene>
<evidence type="ECO:0000313" key="3">
    <source>
        <dbReference type="Proteomes" id="UP000535543"/>
    </source>
</evidence>
<feature type="domain" description="Helicase XPB/Ssl2 N-terminal" evidence="1">
    <location>
        <begin position="479"/>
        <end position="601"/>
    </location>
</feature>
<protein>
    <submittedName>
        <fullName evidence="2">DNA-binding protein</fullName>
    </submittedName>
</protein>
<comment type="caution">
    <text evidence="2">The sequence shown here is derived from an EMBL/GenBank/DDBJ whole genome shotgun (WGS) entry which is preliminary data.</text>
</comment>